<dbReference type="AlphaFoldDB" id="A0A1I7MZU8"/>
<dbReference type="RefSeq" id="WP_175528422.1">
    <property type="nucleotide sequence ID" value="NZ_FPCK01000001.1"/>
</dbReference>
<accession>A0A1I7MZU8</accession>
<organism evidence="4 5">
    <name type="scientific">Devosia crocina</name>
    <dbReference type="NCBI Taxonomy" id="429728"/>
    <lineage>
        <taxon>Bacteria</taxon>
        <taxon>Pseudomonadati</taxon>
        <taxon>Pseudomonadota</taxon>
        <taxon>Alphaproteobacteria</taxon>
        <taxon>Hyphomicrobiales</taxon>
        <taxon>Devosiaceae</taxon>
        <taxon>Devosia</taxon>
    </lineage>
</organism>
<gene>
    <name evidence="4" type="ORF">SAMN05216456_0389</name>
</gene>
<feature type="domain" description="Carbohydrate binding module xylan-binding" evidence="3">
    <location>
        <begin position="23"/>
        <end position="110"/>
    </location>
</feature>
<evidence type="ECO:0000256" key="1">
    <source>
        <dbReference type="SAM" id="SignalP"/>
    </source>
</evidence>
<dbReference type="EMBL" id="FPCK01000001">
    <property type="protein sequence ID" value="SFV27898.1"/>
    <property type="molecule type" value="Genomic_DNA"/>
</dbReference>
<dbReference type="Gene3D" id="3.30.1330.60">
    <property type="entry name" value="OmpA-like domain"/>
    <property type="match status" value="1"/>
</dbReference>
<dbReference type="Pfam" id="PF16841">
    <property type="entry name" value="CBM60"/>
    <property type="match status" value="1"/>
</dbReference>
<proteinExistence type="predicted"/>
<evidence type="ECO:0000313" key="4">
    <source>
        <dbReference type="EMBL" id="SFV27898.1"/>
    </source>
</evidence>
<dbReference type="SUPFAM" id="SSF103088">
    <property type="entry name" value="OmpA-like"/>
    <property type="match status" value="1"/>
</dbReference>
<reference evidence="4 5" key="1">
    <citation type="submission" date="2016-10" db="EMBL/GenBank/DDBJ databases">
        <authorList>
            <person name="de Groot N.N."/>
        </authorList>
    </citation>
    <scope>NUCLEOTIDE SEQUENCE [LARGE SCALE GENOMIC DNA]</scope>
    <source>
        <strain evidence="4 5">IPL20</strain>
    </source>
</reference>
<evidence type="ECO:0000259" key="2">
    <source>
        <dbReference type="Pfam" id="PF00691"/>
    </source>
</evidence>
<dbReference type="STRING" id="429728.SAMN05216456_0389"/>
<dbReference type="InterPro" id="IPR006665">
    <property type="entry name" value="OmpA-like"/>
</dbReference>
<protein>
    <submittedName>
        <fullName evidence="4">OmpA family protein</fullName>
    </submittedName>
</protein>
<dbReference type="Proteomes" id="UP000199074">
    <property type="component" value="Unassembled WGS sequence"/>
</dbReference>
<sequence>MLRIPVAFAIVACSALSLQAAEVRLKLSGTAFEGGPAFEATLGGVVIASGTIDEPVPEGQDFTFEVPDDLLSGSGDLTLRLTNDYFAGEGEDRSLTVLGANIGGTELTPDDFLLVENDAPIERDRSSGVLIWTGNEIAVAPAPQGGWLGGGAVPRVEAQNPECSAYAEVVGIKSGSVALGLAGETLQHVVDAARSGACSVTLTGYADKSGSELANLRLTAARASAVLDALILAGARFPSANIVSTTGTDEFGPLAADNRRVTVQLWSPAVSQSAGQPDAIASGDDDAVAQIARDAREANLAHLLVLGWRATGELYVRSSNTDPKEVLWLLEQAKARLIAGEPVPGAEQ</sequence>
<feature type="signal peptide" evidence="1">
    <location>
        <begin position="1"/>
        <end position="20"/>
    </location>
</feature>
<name>A0A1I7MZU8_9HYPH</name>
<evidence type="ECO:0000313" key="5">
    <source>
        <dbReference type="Proteomes" id="UP000199074"/>
    </source>
</evidence>
<evidence type="ECO:0000259" key="3">
    <source>
        <dbReference type="Pfam" id="PF16841"/>
    </source>
</evidence>
<feature type="chain" id="PRO_5011797252" evidence="1">
    <location>
        <begin position="21"/>
        <end position="348"/>
    </location>
</feature>
<dbReference type="InterPro" id="IPR036737">
    <property type="entry name" value="OmpA-like_sf"/>
</dbReference>
<keyword evidence="5" id="KW-1185">Reference proteome</keyword>
<keyword evidence="1" id="KW-0732">Signal</keyword>
<dbReference type="Pfam" id="PF00691">
    <property type="entry name" value="OmpA"/>
    <property type="match status" value="1"/>
</dbReference>
<dbReference type="InterPro" id="IPR031768">
    <property type="entry name" value="CBM60_xylan-bd"/>
</dbReference>
<feature type="domain" description="OmpA-like" evidence="2">
    <location>
        <begin position="183"/>
        <end position="247"/>
    </location>
</feature>